<keyword evidence="1" id="KW-0805">Transcription regulation</keyword>
<dbReference type="SMART" id="SM00347">
    <property type="entry name" value="HTH_MARR"/>
    <property type="match status" value="1"/>
</dbReference>
<dbReference type="PANTHER" id="PTHR42756">
    <property type="entry name" value="TRANSCRIPTIONAL REGULATOR, MARR"/>
    <property type="match status" value="1"/>
</dbReference>
<accession>A0ABT9NDG7</accession>
<evidence type="ECO:0000259" key="4">
    <source>
        <dbReference type="PROSITE" id="PS50995"/>
    </source>
</evidence>
<dbReference type="InterPro" id="IPR036390">
    <property type="entry name" value="WH_DNA-bd_sf"/>
</dbReference>
<dbReference type="GO" id="GO:0003677">
    <property type="term" value="F:DNA binding"/>
    <property type="evidence" value="ECO:0007669"/>
    <property type="project" value="UniProtKB-KW"/>
</dbReference>
<sequence>MNQPADIEFRVARGILTLANRIIANRNEHLKEVGLTAEQADSLLFFSHNPESSTTHLKNFLRVRHQTASGLVARLAAKDMIEVTASDVDARAKVIHLTDKGNRAIHFLHEHGTHTGSDLLKGMSADEQQKFVEFIRTAQENVSADEP</sequence>
<evidence type="ECO:0000313" key="5">
    <source>
        <dbReference type="EMBL" id="MDP9801573.1"/>
    </source>
</evidence>
<dbReference type="RefSeq" id="WP_278059722.1">
    <property type="nucleotide sequence ID" value="NZ_CP121247.1"/>
</dbReference>
<dbReference type="InterPro" id="IPR036388">
    <property type="entry name" value="WH-like_DNA-bd_sf"/>
</dbReference>
<dbReference type="Gene3D" id="1.10.10.10">
    <property type="entry name" value="Winged helix-like DNA-binding domain superfamily/Winged helix DNA-binding domain"/>
    <property type="match status" value="1"/>
</dbReference>
<name>A0ABT9NDG7_9ACTO</name>
<evidence type="ECO:0000256" key="2">
    <source>
        <dbReference type="ARBA" id="ARBA00023125"/>
    </source>
</evidence>
<dbReference type="SUPFAM" id="SSF46785">
    <property type="entry name" value="Winged helix' DNA-binding domain"/>
    <property type="match status" value="1"/>
</dbReference>
<gene>
    <name evidence="5" type="ORF">J2S49_001649</name>
</gene>
<evidence type="ECO:0000313" key="6">
    <source>
        <dbReference type="Proteomes" id="UP001235966"/>
    </source>
</evidence>
<proteinExistence type="predicted"/>
<keyword evidence="2 5" id="KW-0238">DNA-binding</keyword>
<dbReference type="Pfam" id="PF12802">
    <property type="entry name" value="MarR_2"/>
    <property type="match status" value="1"/>
</dbReference>
<dbReference type="PROSITE" id="PS50995">
    <property type="entry name" value="HTH_MARR_2"/>
    <property type="match status" value="1"/>
</dbReference>
<dbReference type="PANTHER" id="PTHR42756:SF1">
    <property type="entry name" value="TRANSCRIPTIONAL REPRESSOR OF EMRAB OPERON"/>
    <property type="match status" value="1"/>
</dbReference>
<dbReference type="EMBL" id="JAUSQW010000001">
    <property type="protein sequence ID" value="MDP9801573.1"/>
    <property type="molecule type" value="Genomic_DNA"/>
</dbReference>
<comment type="caution">
    <text evidence="5">The sequence shown here is derived from an EMBL/GenBank/DDBJ whole genome shotgun (WGS) entry which is preliminary data.</text>
</comment>
<protein>
    <submittedName>
        <fullName evidence="5">DNA-binding MarR family transcriptional regulator</fullName>
    </submittedName>
</protein>
<dbReference type="InterPro" id="IPR000835">
    <property type="entry name" value="HTH_MarR-typ"/>
</dbReference>
<reference evidence="5 6" key="1">
    <citation type="submission" date="2023-07" db="EMBL/GenBank/DDBJ databases">
        <title>Sequencing the genomes of 1000 actinobacteria strains.</title>
        <authorList>
            <person name="Klenk H.-P."/>
        </authorList>
    </citation>
    <scope>NUCLEOTIDE SEQUENCE [LARGE SCALE GENOMIC DNA]</scope>
    <source>
        <strain evidence="5 6">DSM 102162</strain>
    </source>
</reference>
<feature type="domain" description="HTH marR-type" evidence="4">
    <location>
        <begin position="8"/>
        <end position="140"/>
    </location>
</feature>
<organism evidence="5 6">
    <name type="scientific">Arcanobacterium wilhelmae</name>
    <dbReference type="NCBI Taxonomy" id="1803177"/>
    <lineage>
        <taxon>Bacteria</taxon>
        <taxon>Bacillati</taxon>
        <taxon>Actinomycetota</taxon>
        <taxon>Actinomycetes</taxon>
        <taxon>Actinomycetales</taxon>
        <taxon>Actinomycetaceae</taxon>
        <taxon>Arcanobacterium</taxon>
    </lineage>
</organism>
<keyword evidence="3" id="KW-0804">Transcription</keyword>
<evidence type="ECO:0000256" key="3">
    <source>
        <dbReference type="ARBA" id="ARBA00023163"/>
    </source>
</evidence>
<keyword evidence="6" id="KW-1185">Reference proteome</keyword>
<dbReference type="Proteomes" id="UP001235966">
    <property type="component" value="Unassembled WGS sequence"/>
</dbReference>
<evidence type="ECO:0000256" key="1">
    <source>
        <dbReference type="ARBA" id="ARBA00023015"/>
    </source>
</evidence>